<keyword evidence="6" id="KW-1185">Reference proteome</keyword>
<keyword evidence="2" id="KW-0238">DNA-binding</keyword>
<feature type="domain" description="HTH araC/xylS-type" evidence="4">
    <location>
        <begin position="166"/>
        <end position="264"/>
    </location>
</feature>
<reference evidence="5 6" key="1">
    <citation type="submission" date="2023-04" db="EMBL/GenBank/DDBJ databases">
        <title>Genome Encyclopedia of Bacteria and Archaea VI: Functional Genomics of Type Strains.</title>
        <authorList>
            <person name="Whitman W."/>
        </authorList>
    </citation>
    <scope>NUCLEOTIDE SEQUENCE [LARGE SCALE GENOMIC DNA]</scope>
    <source>
        <strain evidence="5 6">SG_E_30_P1</strain>
    </source>
</reference>
<dbReference type="EMBL" id="JARXVQ010000001">
    <property type="protein sequence ID" value="MDH6181475.1"/>
    <property type="molecule type" value="Genomic_DNA"/>
</dbReference>
<dbReference type="InterPro" id="IPR050204">
    <property type="entry name" value="AraC_XylS_family_regulators"/>
</dbReference>
<evidence type="ECO:0000256" key="1">
    <source>
        <dbReference type="ARBA" id="ARBA00023015"/>
    </source>
</evidence>
<dbReference type="Pfam" id="PF20240">
    <property type="entry name" value="DUF6597"/>
    <property type="match status" value="1"/>
</dbReference>
<dbReference type="SMART" id="SM00342">
    <property type="entry name" value="HTH_ARAC"/>
    <property type="match status" value="1"/>
</dbReference>
<dbReference type="Proteomes" id="UP001160142">
    <property type="component" value="Unassembled WGS sequence"/>
</dbReference>
<dbReference type="InterPro" id="IPR009057">
    <property type="entry name" value="Homeodomain-like_sf"/>
</dbReference>
<protein>
    <submittedName>
        <fullName evidence="5">AraC-like DNA-binding protein</fullName>
    </submittedName>
</protein>
<evidence type="ECO:0000259" key="4">
    <source>
        <dbReference type="PROSITE" id="PS01124"/>
    </source>
</evidence>
<dbReference type="PANTHER" id="PTHR46796">
    <property type="entry name" value="HTH-TYPE TRANSCRIPTIONAL ACTIVATOR RHAS-RELATED"/>
    <property type="match status" value="1"/>
</dbReference>
<comment type="caution">
    <text evidence="5">The sequence shown here is derived from an EMBL/GenBank/DDBJ whole genome shotgun (WGS) entry which is preliminary data.</text>
</comment>
<dbReference type="SUPFAM" id="SSF46689">
    <property type="entry name" value="Homeodomain-like"/>
    <property type="match status" value="1"/>
</dbReference>
<evidence type="ECO:0000256" key="2">
    <source>
        <dbReference type="ARBA" id="ARBA00023125"/>
    </source>
</evidence>
<dbReference type="RefSeq" id="WP_322133788.1">
    <property type="nucleotide sequence ID" value="NZ_CP085036.1"/>
</dbReference>
<gene>
    <name evidence="5" type="ORF">M2152_001657</name>
</gene>
<dbReference type="PROSITE" id="PS01124">
    <property type="entry name" value="HTH_ARAC_FAMILY_2"/>
    <property type="match status" value="1"/>
</dbReference>
<accession>A0ABT6KN92</accession>
<name>A0ABT6KN92_9MICO</name>
<dbReference type="InterPro" id="IPR046532">
    <property type="entry name" value="DUF6597"/>
</dbReference>
<evidence type="ECO:0000313" key="6">
    <source>
        <dbReference type="Proteomes" id="UP001160142"/>
    </source>
</evidence>
<dbReference type="Gene3D" id="1.10.10.60">
    <property type="entry name" value="Homeodomain-like"/>
    <property type="match status" value="1"/>
</dbReference>
<organism evidence="5 6">
    <name type="scientific">Antiquaquibacter oligotrophicus</name>
    <dbReference type="NCBI Taxonomy" id="2880260"/>
    <lineage>
        <taxon>Bacteria</taxon>
        <taxon>Bacillati</taxon>
        <taxon>Actinomycetota</taxon>
        <taxon>Actinomycetes</taxon>
        <taxon>Micrococcales</taxon>
        <taxon>Microbacteriaceae</taxon>
        <taxon>Antiquaquibacter</taxon>
    </lineage>
</organism>
<evidence type="ECO:0000313" key="5">
    <source>
        <dbReference type="EMBL" id="MDH6181475.1"/>
    </source>
</evidence>
<keyword evidence="1" id="KW-0805">Transcription regulation</keyword>
<sequence length="270" mass="29263">MGRRIDPGERNGVLHPRNLARYSAGWIDPHPAVADVVDQYWHVNWSLDEPIRQKIIASPSVTLTLERGAVPAPFVLTGVYDRAWERTIQGAGEVFAIRLRPAGLAVLTDLVPLAIMNSTLPVTEALDSRSHSLLSTLPNGSPRERADAADSLILEMLGERPISRVGRLANDVVAAIGQDGPSVAELAARFATSERSIQRALRATLGQGPKWVARWLRLQDVVRLLSSDESPTAAAAKLGYSDQAHLINDFRDAVGMTPGAYIASLRTLMG</sequence>
<dbReference type="InterPro" id="IPR018060">
    <property type="entry name" value="HTH_AraC"/>
</dbReference>
<dbReference type="PANTHER" id="PTHR46796:SF15">
    <property type="entry name" value="BLL1074 PROTEIN"/>
    <property type="match status" value="1"/>
</dbReference>
<evidence type="ECO:0000256" key="3">
    <source>
        <dbReference type="ARBA" id="ARBA00023163"/>
    </source>
</evidence>
<proteinExistence type="predicted"/>
<dbReference type="Pfam" id="PF12833">
    <property type="entry name" value="HTH_18"/>
    <property type="match status" value="1"/>
</dbReference>
<keyword evidence="3" id="KW-0804">Transcription</keyword>